<dbReference type="EMBL" id="JBHSDV010000002">
    <property type="protein sequence ID" value="MFC4387815.1"/>
    <property type="molecule type" value="Genomic_DNA"/>
</dbReference>
<feature type="transmembrane region" description="Helical" evidence="1">
    <location>
        <begin position="6"/>
        <end position="25"/>
    </location>
</feature>
<evidence type="ECO:0008006" key="4">
    <source>
        <dbReference type="Google" id="ProtNLM"/>
    </source>
</evidence>
<protein>
    <recommendedName>
        <fullName evidence="4">DUF3951 domain-containing protein</fullName>
    </recommendedName>
</protein>
<accession>A0ABV8VW46</accession>
<evidence type="ECO:0000313" key="2">
    <source>
        <dbReference type="EMBL" id="MFC4387815.1"/>
    </source>
</evidence>
<name>A0ABV8VW46_9BACI</name>
<keyword evidence="1" id="KW-0472">Membrane</keyword>
<comment type="caution">
    <text evidence="2">The sequence shown here is derived from an EMBL/GenBank/DDBJ whole genome shotgun (WGS) entry which is preliminary data.</text>
</comment>
<dbReference type="RefSeq" id="WP_390198359.1">
    <property type="nucleotide sequence ID" value="NZ_JBHSDV010000002.1"/>
</dbReference>
<organism evidence="2 3">
    <name type="scientific">Gracilibacillus marinus</name>
    <dbReference type="NCBI Taxonomy" id="630535"/>
    <lineage>
        <taxon>Bacteria</taxon>
        <taxon>Bacillati</taxon>
        <taxon>Bacillota</taxon>
        <taxon>Bacilli</taxon>
        <taxon>Bacillales</taxon>
        <taxon>Bacillaceae</taxon>
        <taxon>Gracilibacillus</taxon>
    </lineage>
</organism>
<reference evidence="3" key="1">
    <citation type="journal article" date="2019" name="Int. J. Syst. Evol. Microbiol.">
        <title>The Global Catalogue of Microorganisms (GCM) 10K type strain sequencing project: providing services to taxonomists for standard genome sequencing and annotation.</title>
        <authorList>
            <consortium name="The Broad Institute Genomics Platform"/>
            <consortium name="The Broad Institute Genome Sequencing Center for Infectious Disease"/>
            <person name="Wu L."/>
            <person name="Ma J."/>
        </authorList>
    </citation>
    <scope>NUCLEOTIDE SEQUENCE [LARGE SCALE GENOMIC DNA]</scope>
    <source>
        <strain evidence="3">KACC 14058</strain>
    </source>
</reference>
<keyword evidence="3" id="KW-1185">Reference proteome</keyword>
<keyword evidence="1" id="KW-0812">Transmembrane</keyword>
<gene>
    <name evidence="2" type="ORF">ACFOZ1_08310</name>
</gene>
<evidence type="ECO:0000256" key="1">
    <source>
        <dbReference type="SAM" id="Phobius"/>
    </source>
</evidence>
<dbReference type="Proteomes" id="UP001595880">
    <property type="component" value="Unassembled WGS sequence"/>
</dbReference>
<proteinExistence type="predicted"/>
<evidence type="ECO:0000313" key="3">
    <source>
        <dbReference type="Proteomes" id="UP001595880"/>
    </source>
</evidence>
<sequence length="64" mass="7466">MSFIIGMLSIIVLCSVILLFAMFPIKEYERSKHGKSMKPTNYFDSLFDVYAKSVYDTRPLHEKD</sequence>
<keyword evidence="1" id="KW-1133">Transmembrane helix</keyword>